<feature type="transmembrane region" description="Helical" evidence="1">
    <location>
        <begin position="20"/>
        <end position="38"/>
    </location>
</feature>
<accession>A0ABW2Y8W2</accession>
<reference evidence="3" key="1">
    <citation type="journal article" date="2019" name="Int. J. Syst. Evol. Microbiol.">
        <title>The Global Catalogue of Microorganisms (GCM) 10K type strain sequencing project: providing services to taxonomists for standard genome sequencing and annotation.</title>
        <authorList>
            <consortium name="The Broad Institute Genomics Platform"/>
            <consortium name="The Broad Institute Genome Sequencing Center for Infectious Disease"/>
            <person name="Wu L."/>
            <person name="Ma J."/>
        </authorList>
    </citation>
    <scope>NUCLEOTIDE SEQUENCE [LARGE SCALE GENOMIC DNA]</scope>
    <source>
        <strain evidence="3">CCUG 55585</strain>
    </source>
</reference>
<keyword evidence="1" id="KW-0812">Transmembrane</keyword>
<keyword evidence="3" id="KW-1185">Reference proteome</keyword>
<keyword evidence="1" id="KW-0472">Membrane</keyword>
<sequence>MRRDALPIARFPKRVHDASLMHHTTAITPYGLMLYYFLTTGFMMGNQREIRQTFPEVRLGVAIEIRNGALPAVKSILNRYKPSNFYTSILPAGIRDIMANLDFGNTILEPSLFARLTIQSGGKMWCGYDEFRGHIAELAPHLHNATFFVRDDHGDIDEFRIIDGMLLFCHVCSDCCLLLDDFLIDRFPGIVFPPE</sequence>
<evidence type="ECO:0000256" key="1">
    <source>
        <dbReference type="SAM" id="Phobius"/>
    </source>
</evidence>
<organism evidence="2 3">
    <name type="scientific">Lysobacter brunescens</name>
    <dbReference type="NCBI Taxonomy" id="262323"/>
    <lineage>
        <taxon>Bacteria</taxon>
        <taxon>Pseudomonadati</taxon>
        <taxon>Pseudomonadota</taxon>
        <taxon>Gammaproteobacteria</taxon>
        <taxon>Lysobacterales</taxon>
        <taxon>Lysobacteraceae</taxon>
        <taxon>Lysobacter</taxon>
    </lineage>
</organism>
<dbReference type="Proteomes" id="UP001597110">
    <property type="component" value="Unassembled WGS sequence"/>
</dbReference>
<comment type="caution">
    <text evidence="2">The sequence shown here is derived from an EMBL/GenBank/DDBJ whole genome shotgun (WGS) entry which is preliminary data.</text>
</comment>
<dbReference type="RefSeq" id="WP_386822042.1">
    <property type="nucleotide sequence ID" value="NZ_JBHTIF010000001.1"/>
</dbReference>
<evidence type="ECO:0000313" key="2">
    <source>
        <dbReference type="EMBL" id="MFD0724378.1"/>
    </source>
</evidence>
<gene>
    <name evidence="2" type="ORF">ACFQ0E_02075</name>
</gene>
<protein>
    <submittedName>
        <fullName evidence="2">Uncharacterized protein</fullName>
    </submittedName>
</protein>
<dbReference type="EMBL" id="JBHTIF010000001">
    <property type="protein sequence ID" value="MFD0724378.1"/>
    <property type="molecule type" value="Genomic_DNA"/>
</dbReference>
<evidence type="ECO:0000313" key="3">
    <source>
        <dbReference type="Proteomes" id="UP001597110"/>
    </source>
</evidence>
<name>A0ABW2Y8W2_9GAMM</name>
<keyword evidence="1" id="KW-1133">Transmembrane helix</keyword>
<proteinExistence type="predicted"/>